<feature type="transmembrane region" description="Helical" evidence="1">
    <location>
        <begin position="87"/>
        <end position="112"/>
    </location>
</feature>
<organism evidence="2 4">
    <name type="scientific">Porphyromonas cangingivalis</name>
    <dbReference type="NCBI Taxonomy" id="36874"/>
    <lineage>
        <taxon>Bacteria</taxon>
        <taxon>Pseudomonadati</taxon>
        <taxon>Bacteroidota</taxon>
        <taxon>Bacteroidia</taxon>
        <taxon>Bacteroidales</taxon>
        <taxon>Porphyromonadaceae</taxon>
        <taxon>Porphyromonas</taxon>
    </lineage>
</organism>
<protein>
    <submittedName>
        <fullName evidence="2">Uncharacterized protein</fullName>
    </submittedName>
</protein>
<dbReference type="OrthoDB" id="5896707at2"/>
<dbReference type="EMBL" id="FUWL01000003">
    <property type="protein sequence ID" value="SJZ31778.1"/>
    <property type="molecule type" value="Genomic_DNA"/>
</dbReference>
<keyword evidence="1" id="KW-0812">Transmembrane</keyword>
<evidence type="ECO:0000313" key="4">
    <source>
        <dbReference type="Proteomes" id="UP000030125"/>
    </source>
</evidence>
<proteinExistence type="predicted"/>
<evidence type="ECO:0000256" key="1">
    <source>
        <dbReference type="SAM" id="Phobius"/>
    </source>
</evidence>
<dbReference type="RefSeq" id="WP_025836694.1">
    <property type="nucleotide sequence ID" value="NZ_FUWL01000003.1"/>
</dbReference>
<dbReference type="eggNOG" id="ENOG5032WH3">
    <property type="taxonomic scope" value="Bacteria"/>
</dbReference>
<dbReference type="InterPro" id="IPR046475">
    <property type="entry name" value="DUF6796"/>
</dbReference>
<evidence type="ECO:0000313" key="2">
    <source>
        <dbReference type="EMBL" id="KGN81997.1"/>
    </source>
</evidence>
<name>A0A0A2EWC8_PORCN</name>
<feature type="transmembrane region" description="Helical" evidence="1">
    <location>
        <begin position="50"/>
        <end position="75"/>
    </location>
</feature>
<reference evidence="2 4" key="1">
    <citation type="submission" date="2014-08" db="EMBL/GenBank/DDBJ databases">
        <title>Porphyromonas cangingivalis strain:COT-109_OH1386 Genome sequencing.</title>
        <authorList>
            <person name="Wallis C."/>
            <person name="Deusch O."/>
            <person name="O'Flynn C."/>
            <person name="Davis I."/>
            <person name="Jospin G."/>
            <person name="Darling A.E."/>
            <person name="Coil D.A."/>
            <person name="Alexiev A."/>
            <person name="Horsfall A."/>
            <person name="Kirkwood N."/>
            <person name="Harris S."/>
            <person name="Eisen J.A."/>
        </authorList>
    </citation>
    <scope>NUCLEOTIDE SEQUENCE [LARGE SCALE GENOMIC DNA]</scope>
    <source>
        <strain evidence="4">COT-109 OH1386</strain>
        <strain evidence="2">COT-109_OH1386</strain>
    </source>
</reference>
<feature type="transmembrane region" description="Helical" evidence="1">
    <location>
        <begin position="124"/>
        <end position="148"/>
    </location>
</feature>
<keyword evidence="1" id="KW-0472">Membrane</keyword>
<evidence type="ECO:0000313" key="3">
    <source>
        <dbReference type="EMBL" id="SJZ31778.1"/>
    </source>
</evidence>
<gene>
    <name evidence="2" type="ORF">HQ35_03095</name>
    <name evidence="3" type="ORF">SAMN02745205_00180</name>
</gene>
<reference evidence="3 5" key="2">
    <citation type="submission" date="2017-02" db="EMBL/GenBank/DDBJ databases">
        <authorList>
            <person name="Peterson S.W."/>
        </authorList>
    </citation>
    <scope>NUCLEOTIDE SEQUENCE [LARGE SCALE GENOMIC DNA]</scope>
    <source>
        <strain evidence="3 5">ATCC 700135</strain>
    </source>
</reference>
<dbReference type="Proteomes" id="UP000189956">
    <property type="component" value="Unassembled WGS sequence"/>
</dbReference>
<accession>A0A0A2EWC8</accession>
<dbReference type="Proteomes" id="UP000030125">
    <property type="component" value="Unassembled WGS sequence"/>
</dbReference>
<feature type="transmembrane region" description="Helical" evidence="1">
    <location>
        <begin position="160"/>
        <end position="179"/>
    </location>
</feature>
<feature type="transmembrane region" description="Helical" evidence="1">
    <location>
        <begin position="12"/>
        <end position="30"/>
    </location>
</feature>
<sequence>MDKRLYLTARAGLLGSLLMFVGDMLLYFTTEPLIDVEKDLLIFMGNVPTARLFAGGIVAPFAMALYLVGFYHLYLRTKDPYKEWGRWTFVLLGMGILCSGAYHAFFPAFGIVSSEGQAQLIEPLLSYLSWLGGIGFALLGLGWSLYACLILRQHTDFPRWAVLFTPIVTVWLGAIWSVLPTPLPVIIGGGWFNIIFSLFYLIALVTMRGQTRTTSVEKN</sequence>
<dbReference type="Pfam" id="PF20599">
    <property type="entry name" value="DUF6796"/>
    <property type="match status" value="1"/>
</dbReference>
<keyword evidence="1" id="KW-1133">Transmembrane helix</keyword>
<dbReference type="AlphaFoldDB" id="A0A0A2EWC8"/>
<keyword evidence="4" id="KW-1185">Reference proteome</keyword>
<dbReference type="EMBL" id="JQJD01000014">
    <property type="protein sequence ID" value="KGN81997.1"/>
    <property type="molecule type" value="Genomic_DNA"/>
</dbReference>
<evidence type="ECO:0000313" key="5">
    <source>
        <dbReference type="Proteomes" id="UP000189956"/>
    </source>
</evidence>
<feature type="transmembrane region" description="Helical" evidence="1">
    <location>
        <begin position="185"/>
        <end position="205"/>
    </location>
</feature>